<sequence length="207" mass="23611">MSPRIHGMKRNRISCRIYEELNRIYGPKDSTNPKIKYLGLKKKSCAPDQEIPKEFDVSLELVDDPVYDPTTTLSLSTPHQLPSPVETPLEINSPSRDEASSSRLSQFRLPSTPLPVSRPTENEHHKSPPSSCPSANWLKRKRQPNASVRSVEALSAVTLSRKTAVERESLQRMAYAKKEHELRMAVMEEKVLMLRAKRAYYERGNKN</sequence>
<comment type="caution">
    <text evidence="2">The sequence shown here is derived from an EMBL/GenBank/DDBJ whole genome shotgun (WGS) entry which is preliminary data.</text>
</comment>
<dbReference type="Proteomes" id="UP000827092">
    <property type="component" value="Unassembled WGS sequence"/>
</dbReference>
<proteinExistence type="predicted"/>
<accession>A0AAV6VM51</accession>
<dbReference type="EMBL" id="JAFNEN010000052">
    <property type="protein sequence ID" value="KAG8197614.1"/>
    <property type="molecule type" value="Genomic_DNA"/>
</dbReference>
<feature type="region of interest" description="Disordered" evidence="1">
    <location>
        <begin position="66"/>
        <end position="145"/>
    </location>
</feature>
<organism evidence="2 3">
    <name type="scientific">Oedothorax gibbosus</name>
    <dbReference type="NCBI Taxonomy" id="931172"/>
    <lineage>
        <taxon>Eukaryota</taxon>
        <taxon>Metazoa</taxon>
        <taxon>Ecdysozoa</taxon>
        <taxon>Arthropoda</taxon>
        <taxon>Chelicerata</taxon>
        <taxon>Arachnida</taxon>
        <taxon>Araneae</taxon>
        <taxon>Araneomorphae</taxon>
        <taxon>Entelegynae</taxon>
        <taxon>Araneoidea</taxon>
        <taxon>Linyphiidae</taxon>
        <taxon>Erigoninae</taxon>
        <taxon>Oedothorax</taxon>
    </lineage>
</organism>
<name>A0AAV6VM51_9ARAC</name>
<feature type="compositionally biased region" description="Polar residues" evidence="1">
    <location>
        <begin position="69"/>
        <end position="80"/>
    </location>
</feature>
<evidence type="ECO:0000313" key="3">
    <source>
        <dbReference type="Proteomes" id="UP000827092"/>
    </source>
</evidence>
<keyword evidence="3" id="KW-1185">Reference proteome</keyword>
<gene>
    <name evidence="2" type="ORF">JTE90_001545</name>
</gene>
<dbReference type="AlphaFoldDB" id="A0AAV6VM51"/>
<evidence type="ECO:0000313" key="2">
    <source>
        <dbReference type="EMBL" id="KAG8197614.1"/>
    </source>
</evidence>
<evidence type="ECO:0000256" key="1">
    <source>
        <dbReference type="SAM" id="MobiDB-lite"/>
    </source>
</evidence>
<reference evidence="2 3" key="1">
    <citation type="journal article" date="2022" name="Nat. Ecol. Evol.">
        <title>A masculinizing supergene underlies an exaggerated male reproductive morph in a spider.</title>
        <authorList>
            <person name="Hendrickx F."/>
            <person name="De Corte Z."/>
            <person name="Sonet G."/>
            <person name="Van Belleghem S.M."/>
            <person name="Kostlbacher S."/>
            <person name="Vangestel C."/>
        </authorList>
    </citation>
    <scope>NUCLEOTIDE SEQUENCE [LARGE SCALE GENOMIC DNA]</scope>
    <source>
        <strain evidence="2">W744_W776</strain>
    </source>
</reference>
<protein>
    <submittedName>
        <fullName evidence="2">Uncharacterized protein</fullName>
    </submittedName>
</protein>